<name>A0A6L3JQG7_9BACE</name>
<proteinExistence type="predicted"/>
<sequence length="60" mass="6546">GMEANAVNQVVSSGEFSNIKNNPILQSVYFTPVTARYVLLKAVRMVENESPMGFAELGVQ</sequence>
<reference evidence="1 2" key="1">
    <citation type="journal article" date="2019" name="Nat. Med.">
        <title>A library of human gut bacterial isolates paired with longitudinal multiomics data enables mechanistic microbiome research.</title>
        <authorList>
            <person name="Poyet M."/>
            <person name="Groussin M."/>
            <person name="Gibbons S.M."/>
            <person name="Avila-Pacheco J."/>
            <person name="Jiang X."/>
            <person name="Kearney S.M."/>
            <person name="Perrotta A.R."/>
            <person name="Berdy B."/>
            <person name="Zhao S."/>
            <person name="Lieberman T.D."/>
            <person name="Swanson P.K."/>
            <person name="Smith M."/>
            <person name="Roesemann S."/>
            <person name="Alexander J.E."/>
            <person name="Rich S.A."/>
            <person name="Livny J."/>
            <person name="Vlamakis H."/>
            <person name="Clish C."/>
            <person name="Bullock K."/>
            <person name="Deik A."/>
            <person name="Scott J."/>
            <person name="Pierce K.A."/>
            <person name="Xavier R.J."/>
            <person name="Alm E.J."/>
        </authorList>
    </citation>
    <scope>NUCLEOTIDE SEQUENCE [LARGE SCALE GENOMIC DNA]</scope>
    <source>
        <strain evidence="1 2">BIOML-A8</strain>
    </source>
</reference>
<dbReference type="EMBL" id="VVYX01000338">
    <property type="protein sequence ID" value="KAA5401562.1"/>
    <property type="molecule type" value="Genomic_DNA"/>
</dbReference>
<organism evidence="1 2">
    <name type="scientific">Bacteroides cellulosilyticus</name>
    <dbReference type="NCBI Taxonomy" id="246787"/>
    <lineage>
        <taxon>Bacteria</taxon>
        <taxon>Pseudomonadati</taxon>
        <taxon>Bacteroidota</taxon>
        <taxon>Bacteroidia</taxon>
        <taxon>Bacteroidales</taxon>
        <taxon>Bacteroidaceae</taxon>
        <taxon>Bacteroides</taxon>
    </lineage>
</organism>
<dbReference type="RefSeq" id="WP_149948605.1">
    <property type="nucleotide sequence ID" value="NZ_VVYX01000338.1"/>
</dbReference>
<evidence type="ECO:0000313" key="2">
    <source>
        <dbReference type="Proteomes" id="UP000482653"/>
    </source>
</evidence>
<dbReference type="AlphaFoldDB" id="A0A6L3JQG7"/>
<protein>
    <submittedName>
        <fullName evidence="1">Uncharacterized protein</fullName>
    </submittedName>
</protein>
<dbReference type="Gene3D" id="2.60.120.260">
    <property type="entry name" value="Galactose-binding domain-like"/>
    <property type="match status" value="1"/>
</dbReference>
<feature type="non-terminal residue" evidence="1">
    <location>
        <position position="1"/>
    </location>
</feature>
<gene>
    <name evidence="1" type="ORF">F2Y87_30800</name>
</gene>
<accession>A0A6L3JQG7</accession>
<dbReference type="Proteomes" id="UP000482653">
    <property type="component" value="Unassembled WGS sequence"/>
</dbReference>
<comment type="caution">
    <text evidence="1">The sequence shown here is derived from an EMBL/GenBank/DDBJ whole genome shotgun (WGS) entry which is preliminary data.</text>
</comment>
<evidence type="ECO:0000313" key="1">
    <source>
        <dbReference type="EMBL" id="KAA5401562.1"/>
    </source>
</evidence>